<protein>
    <submittedName>
        <fullName evidence="2">Unannotated protein</fullName>
    </submittedName>
</protein>
<proteinExistence type="predicted"/>
<dbReference type="AlphaFoldDB" id="A0A6J6C0W0"/>
<sequence>MHLDHISYVASHDHLIDEVQRIGSRLGAGFMDGGIHPRFGTRNFTLPLQGGRYLEIVCPLDHPAADASPFGKVVSQRAQDGGGLLTWVLSVSNISTFEKRLGRESVDGHRRRPDGSDLHWKQIGVLGTLEDRQLPFFIEWLTEDHPSKEAKPVAKIEKLEIAGDPERVREWIGEDFESAFAGIALEWVDPAENDGETGIYAVHFSTPTGSFRLD</sequence>
<organism evidence="2">
    <name type="scientific">freshwater metagenome</name>
    <dbReference type="NCBI Taxonomy" id="449393"/>
    <lineage>
        <taxon>unclassified sequences</taxon>
        <taxon>metagenomes</taxon>
        <taxon>ecological metagenomes</taxon>
    </lineage>
</organism>
<reference evidence="2" key="1">
    <citation type="submission" date="2020-05" db="EMBL/GenBank/DDBJ databases">
        <authorList>
            <person name="Chiriac C."/>
            <person name="Salcher M."/>
            <person name="Ghai R."/>
            <person name="Kavagutti S V."/>
        </authorList>
    </citation>
    <scope>NUCLEOTIDE SEQUENCE</scope>
</reference>
<gene>
    <name evidence="2" type="ORF">UFOPK1506_00032</name>
</gene>
<dbReference type="EMBL" id="CAEZSV010000002">
    <property type="protein sequence ID" value="CAB4544764.1"/>
    <property type="molecule type" value="Genomic_DNA"/>
</dbReference>
<feature type="domain" description="Glyoxalase-like" evidence="1">
    <location>
        <begin position="3"/>
        <end position="172"/>
    </location>
</feature>
<dbReference type="InterPro" id="IPR029068">
    <property type="entry name" value="Glyas_Bleomycin-R_OHBP_Dase"/>
</dbReference>
<dbReference type="InterPro" id="IPR025870">
    <property type="entry name" value="Glyoxalase-like_dom"/>
</dbReference>
<accession>A0A6J6C0W0</accession>
<dbReference type="Gene3D" id="3.10.180.10">
    <property type="entry name" value="2,3-Dihydroxybiphenyl 1,2-Dioxygenase, domain 1"/>
    <property type="match status" value="1"/>
</dbReference>
<dbReference type="Pfam" id="PF13468">
    <property type="entry name" value="Glyoxalase_3"/>
    <property type="match status" value="1"/>
</dbReference>
<evidence type="ECO:0000313" key="2">
    <source>
        <dbReference type="EMBL" id="CAB4544764.1"/>
    </source>
</evidence>
<evidence type="ECO:0000259" key="1">
    <source>
        <dbReference type="Pfam" id="PF13468"/>
    </source>
</evidence>
<name>A0A6J6C0W0_9ZZZZ</name>